<protein>
    <submittedName>
        <fullName evidence="2">Uncharacterized protein</fullName>
    </submittedName>
</protein>
<reference evidence="2 3" key="1">
    <citation type="journal article" date="2019" name="Sci. Rep.">
        <title>Orb-weaving spider Araneus ventricosus genome elucidates the spidroin gene catalogue.</title>
        <authorList>
            <person name="Kono N."/>
            <person name="Nakamura H."/>
            <person name="Ohtoshi R."/>
            <person name="Moran D.A.P."/>
            <person name="Shinohara A."/>
            <person name="Yoshida Y."/>
            <person name="Fujiwara M."/>
            <person name="Mori M."/>
            <person name="Tomita M."/>
            <person name="Arakawa K."/>
        </authorList>
    </citation>
    <scope>NUCLEOTIDE SEQUENCE [LARGE SCALE GENOMIC DNA]</scope>
</reference>
<evidence type="ECO:0000313" key="3">
    <source>
        <dbReference type="Proteomes" id="UP000499080"/>
    </source>
</evidence>
<dbReference type="AlphaFoldDB" id="A0A4Y2AXM4"/>
<dbReference type="EMBL" id="BGPR01000037">
    <property type="protein sequence ID" value="GBL84488.1"/>
    <property type="molecule type" value="Genomic_DNA"/>
</dbReference>
<name>A0A4Y2AXM4_ARAVE</name>
<gene>
    <name evidence="2" type="ORF">AVEN_117234-2_1</name>
</gene>
<dbReference type="Proteomes" id="UP000499080">
    <property type="component" value="Unassembled WGS sequence"/>
</dbReference>
<proteinExistence type="predicted"/>
<organism evidence="2 3">
    <name type="scientific">Araneus ventricosus</name>
    <name type="common">Orbweaver spider</name>
    <name type="synonym">Epeira ventricosa</name>
    <dbReference type="NCBI Taxonomy" id="182803"/>
    <lineage>
        <taxon>Eukaryota</taxon>
        <taxon>Metazoa</taxon>
        <taxon>Ecdysozoa</taxon>
        <taxon>Arthropoda</taxon>
        <taxon>Chelicerata</taxon>
        <taxon>Arachnida</taxon>
        <taxon>Araneae</taxon>
        <taxon>Araneomorphae</taxon>
        <taxon>Entelegynae</taxon>
        <taxon>Araneoidea</taxon>
        <taxon>Araneidae</taxon>
        <taxon>Araneus</taxon>
    </lineage>
</organism>
<feature type="region of interest" description="Disordered" evidence="1">
    <location>
        <begin position="1"/>
        <end position="21"/>
    </location>
</feature>
<evidence type="ECO:0000313" key="2">
    <source>
        <dbReference type="EMBL" id="GBL84488.1"/>
    </source>
</evidence>
<feature type="compositionally biased region" description="Polar residues" evidence="1">
    <location>
        <begin position="9"/>
        <end position="21"/>
    </location>
</feature>
<comment type="caution">
    <text evidence="2">The sequence shown here is derived from an EMBL/GenBank/DDBJ whole genome shotgun (WGS) entry which is preliminary data.</text>
</comment>
<keyword evidence="3" id="KW-1185">Reference proteome</keyword>
<accession>A0A4Y2AXM4</accession>
<evidence type="ECO:0000256" key="1">
    <source>
        <dbReference type="SAM" id="MobiDB-lite"/>
    </source>
</evidence>
<feature type="non-terminal residue" evidence="2">
    <location>
        <position position="1"/>
    </location>
</feature>
<sequence length="54" mass="5949">CEPSCMMEAQTSSDRISSKSTEPTLMRCLCQGVSSVASVHKREVSQGANEMKRR</sequence>